<comment type="cofactor">
    <cofactor evidence="2 11 12">
        <name>pyridoxal 5'-phosphate</name>
        <dbReference type="ChEBI" id="CHEBI:597326"/>
    </cofactor>
</comment>
<feature type="site" description="Plays an important role in substrate specificity" evidence="11">
    <location>
        <position position="233"/>
    </location>
</feature>
<comment type="subunit">
    <text evidence="5 11">Homodimer.</text>
</comment>
<keyword evidence="7 11" id="KW-0554">One-carbon metabolism</keyword>
<dbReference type="SUPFAM" id="SSF53383">
    <property type="entry name" value="PLP-dependent transferases"/>
    <property type="match status" value="1"/>
</dbReference>
<keyword evidence="14" id="KW-0489">Methyltransferase</keyword>
<dbReference type="UniPathway" id="UPA00288">
    <property type="reaction ID" value="UER01023"/>
</dbReference>
<dbReference type="InterPro" id="IPR049943">
    <property type="entry name" value="Ser_HO-MeTrfase-like"/>
</dbReference>
<name>A0A1C3TSH1_XANCT</name>
<evidence type="ECO:0000256" key="4">
    <source>
        <dbReference type="ARBA" id="ARBA00006376"/>
    </source>
</evidence>
<dbReference type="PANTHER" id="PTHR11680:SF50">
    <property type="entry name" value="SERINE HYDROXYMETHYLTRANSFERASE"/>
    <property type="match status" value="1"/>
</dbReference>
<evidence type="ECO:0000313" key="14">
    <source>
        <dbReference type="EMBL" id="SCB06136.1"/>
    </source>
</evidence>
<protein>
    <recommendedName>
        <fullName evidence="11">Serine hydroxymethyltransferase</fullName>
        <shortName evidence="11">SHMT</shortName>
        <shortName evidence="11">Serine methylase</shortName>
        <ecNumber evidence="11">2.1.2.1</ecNumber>
    </recommendedName>
</protein>
<dbReference type="GO" id="GO:0019264">
    <property type="term" value="P:glycine biosynthetic process from serine"/>
    <property type="evidence" value="ECO:0007669"/>
    <property type="project" value="UniProtKB-UniRule"/>
</dbReference>
<dbReference type="InterPro" id="IPR039429">
    <property type="entry name" value="SHMT-like_dom"/>
</dbReference>
<comment type="pathway">
    <text evidence="11">Amino-acid biosynthesis; glycine biosynthesis; glycine from L-serine: step 1/1.</text>
</comment>
<gene>
    <name evidence="11 14" type="primary">glyA</name>
    <name evidence="14" type="ORF">BN444_01024</name>
</gene>
<dbReference type="UniPathway" id="UPA00193"/>
<dbReference type="InterPro" id="IPR019798">
    <property type="entry name" value="Ser_HO-MeTrfase_PLP_BS"/>
</dbReference>
<dbReference type="InterPro" id="IPR015424">
    <property type="entry name" value="PyrdxlP-dep_Trfase"/>
</dbReference>
<dbReference type="FunFam" id="3.90.1150.10:FF:000003">
    <property type="entry name" value="Serine hydroxymethyltransferase"/>
    <property type="match status" value="1"/>
</dbReference>
<dbReference type="GO" id="GO:0008168">
    <property type="term" value="F:methyltransferase activity"/>
    <property type="evidence" value="ECO:0007669"/>
    <property type="project" value="UniProtKB-KW"/>
</dbReference>
<accession>A0A1C3TSH1</accession>
<keyword evidence="8 11" id="KW-0028">Amino-acid biosynthesis</keyword>
<dbReference type="GO" id="GO:0030170">
    <property type="term" value="F:pyridoxal phosphate binding"/>
    <property type="evidence" value="ECO:0007669"/>
    <property type="project" value="UniProtKB-UniRule"/>
</dbReference>
<dbReference type="AlphaFoldDB" id="A0A1C3TSH1"/>
<comment type="catalytic activity">
    <reaction evidence="1 11">
        <text>(6R)-5,10-methylene-5,6,7,8-tetrahydrofolate + glycine + H2O = (6S)-5,6,7,8-tetrahydrofolate + L-serine</text>
        <dbReference type="Rhea" id="RHEA:15481"/>
        <dbReference type="ChEBI" id="CHEBI:15377"/>
        <dbReference type="ChEBI" id="CHEBI:15636"/>
        <dbReference type="ChEBI" id="CHEBI:33384"/>
        <dbReference type="ChEBI" id="CHEBI:57305"/>
        <dbReference type="ChEBI" id="CHEBI:57453"/>
        <dbReference type="EC" id="2.1.2.1"/>
    </reaction>
</comment>
<keyword evidence="10 11" id="KW-0663">Pyridoxal phosphate</keyword>
<dbReference type="PATRIC" id="fig|1261556.5.peg.3583"/>
<evidence type="ECO:0000256" key="1">
    <source>
        <dbReference type="ARBA" id="ARBA00001528"/>
    </source>
</evidence>
<dbReference type="EC" id="2.1.2.1" evidence="11"/>
<evidence type="ECO:0000313" key="15">
    <source>
        <dbReference type="Proteomes" id="UP000093071"/>
    </source>
</evidence>
<evidence type="ECO:0000256" key="8">
    <source>
        <dbReference type="ARBA" id="ARBA00022605"/>
    </source>
</evidence>
<evidence type="ECO:0000256" key="10">
    <source>
        <dbReference type="ARBA" id="ARBA00022898"/>
    </source>
</evidence>
<dbReference type="HAMAP" id="MF_00051">
    <property type="entry name" value="SHMT"/>
    <property type="match status" value="1"/>
</dbReference>
<feature type="binding site" evidence="11">
    <location>
        <begin position="130"/>
        <end position="132"/>
    </location>
    <ligand>
        <name>(6S)-5,6,7,8-tetrahydrofolate</name>
        <dbReference type="ChEBI" id="CHEBI:57453"/>
    </ligand>
</feature>
<dbReference type="PIRSF" id="PIRSF000412">
    <property type="entry name" value="SHMT"/>
    <property type="match status" value="1"/>
</dbReference>
<dbReference type="RefSeq" id="WP_003475798.1">
    <property type="nucleotide sequence ID" value="NZ_LT604072.1"/>
</dbReference>
<dbReference type="EMBL" id="LT604072">
    <property type="protein sequence ID" value="SCB06136.1"/>
    <property type="molecule type" value="Genomic_DNA"/>
</dbReference>
<keyword evidence="9 11" id="KW-0808">Transferase</keyword>
<dbReference type="InterPro" id="IPR015422">
    <property type="entry name" value="PyrdxlP-dep_Trfase_small"/>
</dbReference>
<dbReference type="CDD" id="cd00378">
    <property type="entry name" value="SHMT"/>
    <property type="match status" value="1"/>
</dbReference>
<evidence type="ECO:0000256" key="6">
    <source>
        <dbReference type="ARBA" id="ARBA00022490"/>
    </source>
</evidence>
<dbReference type="GO" id="GO:0035999">
    <property type="term" value="P:tetrahydrofolate interconversion"/>
    <property type="evidence" value="ECO:0007669"/>
    <property type="project" value="UniProtKB-UniRule"/>
</dbReference>
<dbReference type="Pfam" id="PF00464">
    <property type="entry name" value="SHMT"/>
    <property type="match status" value="1"/>
</dbReference>
<evidence type="ECO:0000256" key="2">
    <source>
        <dbReference type="ARBA" id="ARBA00001933"/>
    </source>
</evidence>
<dbReference type="GO" id="GO:0004372">
    <property type="term" value="F:glycine hydroxymethyltransferase activity"/>
    <property type="evidence" value="ECO:0007669"/>
    <property type="project" value="UniProtKB-UniRule"/>
</dbReference>
<dbReference type="GO" id="GO:0005829">
    <property type="term" value="C:cytosol"/>
    <property type="evidence" value="ECO:0007669"/>
    <property type="project" value="TreeGrafter"/>
</dbReference>
<feature type="binding site" evidence="11">
    <location>
        <position position="126"/>
    </location>
    <ligand>
        <name>(6S)-5,6,7,8-tetrahydrofolate</name>
        <dbReference type="ChEBI" id="CHEBI:57453"/>
    </ligand>
</feature>
<dbReference type="Gene3D" id="3.90.1150.10">
    <property type="entry name" value="Aspartate Aminotransferase, domain 1"/>
    <property type="match status" value="1"/>
</dbReference>
<evidence type="ECO:0000259" key="13">
    <source>
        <dbReference type="Pfam" id="PF00464"/>
    </source>
</evidence>
<dbReference type="NCBIfam" id="NF000586">
    <property type="entry name" value="PRK00011.1"/>
    <property type="match status" value="1"/>
</dbReference>
<feature type="modified residue" description="N6-(pyridoxal phosphate)lysine" evidence="11 12">
    <location>
        <position position="234"/>
    </location>
</feature>
<evidence type="ECO:0000256" key="9">
    <source>
        <dbReference type="ARBA" id="ARBA00022679"/>
    </source>
</evidence>
<evidence type="ECO:0000256" key="12">
    <source>
        <dbReference type="PIRSR" id="PIRSR000412-50"/>
    </source>
</evidence>
<keyword evidence="6 11" id="KW-0963">Cytoplasm</keyword>
<dbReference type="PANTHER" id="PTHR11680">
    <property type="entry name" value="SERINE HYDROXYMETHYLTRANSFERASE"/>
    <property type="match status" value="1"/>
</dbReference>
<dbReference type="InterPro" id="IPR015421">
    <property type="entry name" value="PyrdxlP-dep_Trfase_major"/>
</dbReference>
<sequence length="422" mass="45381">MFPRAARIETYDPELAQAIAAEASRQEDHVELIASENYCSPLVMEAQGSQLTNKYAEGYPGKRYYGGCEFVDIAEQLAIDRVKQLFGAPPYDDMYANVQPHSGSQANQAVYLALLQPGDTILGMSLAHGGHLTHGAKVNVSGKLFNAVQYGVDAQGLIDYDEVERLALEHTPKMVVAGFSAYSQKIDWARFRAIADRVGAVLFVDMAHVAGLVAAGVYPSPLEHAHVVTSTTHKTLRGPRGGIILAKGASEELVKKLQSIVFPGIQGGPLMHVIAAKAVAFKEALEPEFKTYQQQVVKNAQAMANTLIARGYKIVSGGTENHLMLVDMIGKDVSGKDAEAALGKAHITVNKNAVPNDPRSPFVTSGLRLGTPAITTRGYLEQDSIDLANWIADVLDAPADAAVIARVRDAVTAQCRKYPVYG</sequence>
<dbReference type="InterPro" id="IPR001085">
    <property type="entry name" value="Ser_HO-MeTrfase"/>
</dbReference>
<dbReference type="Proteomes" id="UP000093071">
    <property type="component" value="Chromosome I"/>
</dbReference>
<dbReference type="PROSITE" id="PS00096">
    <property type="entry name" value="SHMT"/>
    <property type="match status" value="1"/>
</dbReference>
<organism evidence="14 15">
    <name type="scientific">Xanthomonas translucens pv. translucens DSM 18974</name>
    <dbReference type="NCBI Taxonomy" id="1261556"/>
    <lineage>
        <taxon>Bacteria</taxon>
        <taxon>Pseudomonadati</taxon>
        <taxon>Pseudomonadota</taxon>
        <taxon>Gammaproteobacteria</taxon>
        <taxon>Lysobacterales</taxon>
        <taxon>Lysobacteraceae</taxon>
        <taxon>Xanthomonas</taxon>
        <taxon>Xanthomonas translucens group</taxon>
    </lineage>
</organism>
<proteinExistence type="inferred from homology"/>
<evidence type="ECO:0000256" key="3">
    <source>
        <dbReference type="ARBA" id="ARBA00004496"/>
    </source>
</evidence>
<feature type="domain" description="Serine hydroxymethyltransferase-like" evidence="13">
    <location>
        <begin position="9"/>
        <end position="391"/>
    </location>
</feature>
<reference evidence="15" key="1">
    <citation type="submission" date="2016-07" db="EMBL/GenBank/DDBJ databases">
        <authorList>
            <person name="Jaenicke Sebastian"/>
        </authorList>
    </citation>
    <scope>NUCLEOTIDE SEQUENCE [LARGE SCALE GENOMIC DNA]</scope>
</reference>
<evidence type="ECO:0000256" key="11">
    <source>
        <dbReference type="HAMAP-Rule" id="MF_00051"/>
    </source>
</evidence>
<comment type="similarity">
    <text evidence="4 11">Belongs to the SHMT family.</text>
</comment>
<evidence type="ECO:0000256" key="7">
    <source>
        <dbReference type="ARBA" id="ARBA00022563"/>
    </source>
</evidence>
<evidence type="ECO:0000256" key="5">
    <source>
        <dbReference type="ARBA" id="ARBA00011738"/>
    </source>
</evidence>
<dbReference type="Gene3D" id="3.40.640.10">
    <property type="entry name" value="Type I PLP-dependent aspartate aminotransferase-like (Major domain)"/>
    <property type="match status" value="1"/>
</dbReference>
<comment type="function">
    <text evidence="11">Catalyzes the reversible interconversion of serine and glycine with tetrahydrofolate (THF) serving as the one-carbon carrier. This reaction serves as the major source of one-carbon groups required for the biosynthesis of purines, thymidylate, methionine, and other important biomolecules. Also exhibits THF-independent aldolase activity toward beta-hydroxyamino acids, producing glycine and aldehydes, via a retro-aldol mechanism.</text>
</comment>
<feature type="binding site" evidence="11">
    <location>
        <position position="251"/>
    </location>
    <ligand>
        <name>(6S)-5,6,7,8-tetrahydrofolate</name>
        <dbReference type="ChEBI" id="CHEBI:57453"/>
    </ligand>
</feature>
<dbReference type="GO" id="GO:0032259">
    <property type="term" value="P:methylation"/>
    <property type="evidence" value="ECO:0007669"/>
    <property type="project" value="UniProtKB-KW"/>
</dbReference>
<comment type="subcellular location">
    <subcellularLocation>
        <location evidence="3 11">Cytoplasm</location>
    </subcellularLocation>
</comment>
<comment type="pathway">
    <text evidence="11">One-carbon metabolism; tetrahydrofolate interconversion.</text>
</comment>
<feature type="binding site" evidence="11">
    <location>
        <begin position="360"/>
        <end position="362"/>
    </location>
    <ligand>
        <name>(6S)-5,6,7,8-tetrahydrofolate</name>
        <dbReference type="ChEBI" id="CHEBI:57453"/>
    </ligand>
</feature>
<dbReference type="FunFam" id="3.40.640.10:FF:000001">
    <property type="entry name" value="Serine hydroxymethyltransferase"/>
    <property type="match status" value="1"/>
</dbReference>